<evidence type="ECO:0000256" key="3">
    <source>
        <dbReference type="ARBA" id="ARBA00023163"/>
    </source>
</evidence>
<organism evidence="5 6">
    <name type="scientific">Vibrio maritimus</name>
    <dbReference type="NCBI Taxonomy" id="990268"/>
    <lineage>
        <taxon>Bacteria</taxon>
        <taxon>Pseudomonadati</taxon>
        <taxon>Pseudomonadota</taxon>
        <taxon>Gammaproteobacteria</taxon>
        <taxon>Vibrionales</taxon>
        <taxon>Vibrionaceae</taxon>
        <taxon>Vibrio</taxon>
    </lineage>
</organism>
<dbReference type="PROSITE" id="PS01124">
    <property type="entry name" value="HTH_ARAC_FAMILY_2"/>
    <property type="match status" value="1"/>
</dbReference>
<evidence type="ECO:0000256" key="1">
    <source>
        <dbReference type="ARBA" id="ARBA00023015"/>
    </source>
</evidence>
<dbReference type="GO" id="GO:0003700">
    <property type="term" value="F:DNA-binding transcription factor activity"/>
    <property type="evidence" value="ECO:0007669"/>
    <property type="project" value="InterPro"/>
</dbReference>
<dbReference type="Gene3D" id="1.10.10.60">
    <property type="entry name" value="Homeodomain-like"/>
    <property type="match status" value="1"/>
</dbReference>
<dbReference type="GO" id="GO:0043565">
    <property type="term" value="F:sequence-specific DNA binding"/>
    <property type="evidence" value="ECO:0007669"/>
    <property type="project" value="InterPro"/>
</dbReference>
<dbReference type="AlphaFoldDB" id="A0A090RW32"/>
<keyword evidence="3" id="KW-0804">Transcription</keyword>
<dbReference type="PANTHER" id="PTHR46796">
    <property type="entry name" value="HTH-TYPE TRANSCRIPTIONAL ACTIVATOR RHAS-RELATED"/>
    <property type="match status" value="1"/>
</dbReference>
<gene>
    <name evidence="5" type="ORF">JCM19235_6977</name>
</gene>
<evidence type="ECO:0000313" key="6">
    <source>
        <dbReference type="Proteomes" id="UP000029228"/>
    </source>
</evidence>
<dbReference type="InterPro" id="IPR050204">
    <property type="entry name" value="AraC_XylS_family_regulators"/>
</dbReference>
<evidence type="ECO:0000259" key="4">
    <source>
        <dbReference type="PROSITE" id="PS01124"/>
    </source>
</evidence>
<dbReference type="SMART" id="SM00342">
    <property type="entry name" value="HTH_ARAC"/>
    <property type="match status" value="1"/>
</dbReference>
<dbReference type="STRING" id="990268.JCM19235_6977"/>
<protein>
    <submittedName>
        <fullName evidence="5">Transcriptional regulator AraC family</fullName>
    </submittedName>
</protein>
<dbReference type="InterPro" id="IPR018060">
    <property type="entry name" value="HTH_AraC"/>
</dbReference>
<accession>A0A090RW32</accession>
<dbReference type="Pfam" id="PF12833">
    <property type="entry name" value="HTH_18"/>
    <property type="match status" value="1"/>
</dbReference>
<reference evidence="5 6" key="1">
    <citation type="submission" date="2014-09" db="EMBL/GenBank/DDBJ databases">
        <title>Vibrio maritimus JCM 19235. (C45) whole genome shotgun sequence.</title>
        <authorList>
            <person name="Sawabe T."/>
            <person name="Meirelles P."/>
            <person name="Nakanishi M."/>
            <person name="Sayaka M."/>
            <person name="Hattori M."/>
            <person name="Ohkuma M."/>
        </authorList>
    </citation>
    <scope>NUCLEOTIDE SEQUENCE [LARGE SCALE GENOMIC DNA]</scope>
    <source>
        <strain evidence="6">JCM19235</strain>
    </source>
</reference>
<dbReference type="InterPro" id="IPR009057">
    <property type="entry name" value="Homeodomain-like_sf"/>
</dbReference>
<name>A0A090RW32_9VIBR</name>
<dbReference type="Proteomes" id="UP000029228">
    <property type="component" value="Unassembled WGS sequence"/>
</dbReference>
<keyword evidence="1" id="KW-0805">Transcription regulation</keyword>
<evidence type="ECO:0000256" key="2">
    <source>
        <dbReference type="ARBA" id="ARBA00023125"/>
    </source>
</evidence>
<evidence type="ECO:0000313" key="5">
    <source>
        <dbReference type="EMBL" id="GAL18424.1"/>
    </source>
</evidence>
<dbReference type="OrthoDB" id="6003540at2"/>
<proteinExistence type="predicted"/>
<feature type="domain" description="HTH araC/xylS-type" evidence="4">
    <location>
        <begin position="190"/>
        <end position="292"/>
    </location>
</feature>
<dbReference type="EMBL" id="BBMR01000002">
    <property type="protein sequence ID" value="GAL18424.1"/>
    <property type="molecule type" value="Genomic_DNA"/>
</dbReference>
<comment type="caution">
    <text evidence="5">The sequence shown here is derived from an EMBL/GenBank/DDBJ whole genome shotgun (WGS) entry which is preliminary data.</text>
</comment>
<dbReference type="PANTHER" id="PTHR46796:SF12">
    <property type="entry name" value="HTH-TYPE DNA-BINDING TRANSCRIPTIONAL ACTIVATOR EUTR"/>
    <property type="match status" value="1"/>
</dbReference>
<keyword evidence="2" id="KW-0238">DNA-binding</keyword>
<sequence length="297" mass="33767">MGQRVNRKITDLAEYQDLSHHDSALQLLPGALEIDVGFVEFDDLVITMESSNLPLTVQPRESDNITRIFIPGSAGEQRRWNGALIPMGSAITSANWEGIFCNSPNQYDFEITLSECLAREIGLQNAQESFVFNLSSMETLTPWLLDLIRHRKLTSTMHREVTSTLSKLLESSDTTTSHTIEMHRRYALVKRVMVYLTQIQANQMYLSAKDLCDEIGTTQRTLQRAFNDILAVSPYQYLMSVRLQSAYRWMQKKAHTTSVTEVGERFGFASSSSFIGHYQSFFGETPAATLRRYKKQG</sequence>
<keyword evidence="6" id="KW-1185">Reference proteome</keyword>
<dbReference type="SUPFAM" id="SSF46689">
    <property type="entry name" value="Homeodomain-like"/>
    <property type="match status" value="1"/>
</dbReference>
<reference evidence="5 6" key="2">
    <citation type="submission" date="2014-09" db="EMBL/GenBank/DDBJ databases">
        <authorList>
            <consortium name="NBRP consortium"/>
            <person name="Sawabe T."/>
            <person name="Meirelles P."/>
            <person name="Nakanishi M."/>
            <person name="Sayaka M."/>
            <person name="Hattori M."/>
            <person name="Ohkuma M."/>
        </authorList>
    </citation>
    <scope>NUCLEOTIDE SEQUENCE [LARGE SCALE GENOMIC DNA]</scope>
    <source>
        <strain evidence="6">JCM19235</strain>
    </source>
</reference>